<organism evidence="7 8">
    <name type="scientific">Empedobacter falsenii</name>
    <dbReference type="NCBI Taxonomy" id="343874"/>
    <lineage>
        <taxon>Bacteria</taxon>
        <taxon>Pseudomonadati</taxon>
        <taxon>Bacteroidota</taxon>
        <taxon>Flavobacteriia</taxon>
        <taxon>Flavobacteriales</taxon>
        <taxon>Weeksellaceae</taxon>
        <taxon>Empedobacter</taxon>
    </lineage>
</organism>
<sequence length="60" mass="6793">MIILAVLLPWLSFILRGKIIHGVICLVLQISLFGWLPAAIWAVASLLDDRNKARIKELNR</sequence>
<name>A0ABY8V760_9FLAO</name>
<evidence type="ECO:0000256" key="5">
    <source>
        <dbReference type="ARBA" id="ARBA00023136"/>
    </source>
</evidence>
<dbReference type="EMBL" id="CP106831">
    <property type="protein sequence ID" value="WIH97499.1"/>
    <property type="molecule type" value="Genomic_DNA"/>
</dbReference>
<reference evidence="7 8" key="1">
    <citation type="submission" date="2022-09" db="EMBL/GenBank/DDBJ databases">
        <title>Whole genome sequencing analysis of tet(X)-positive Empedobacter falsenii YWS9-3.</title>
        <authorList>
            <person name="Chen C."/>
            <person name="Lv Y.-L."/>
        </authorList>
    </citation>
    <scope>NUCLEOTIDE SEQUENCE [LARGE SCALE GENOMIC DNA]</scope>
    <source>
        <strain evidence="7 8">YWS9-3_T</strain>
    </source>
</reference>
<protein>
    <submittedName>
        <fullName evidence="7">YqaE/Pmp3 family membrane protein</fullName>
    </submittedName>
</protein>
<evidence type="ECO:0000256" key="4">
    <source>
        <dbReference type="ARBA" id="ARBA00022989"/>
    </source>
</evidence>
<dbReference type="RefSeq" id="WP_284583597.1">
    <property type="nucleotide sequence ID" value="NZ_CP106831.1"/>
</dbReference>
<evidence type="ECO:0000313" key="7">
    <source>
        <dbReference type="EMBL" id="WIH97499.1"/>
    </source>
</evidence>
<comment type="similarity">
    <text evidence="2">Belongs to the UPF0057 (PMP3) family.</text>
</comment>
<evidence type="ECO:0000256" key="6">
    <source>
        <dbReference type="SAM" id="Phobius"/>
    </source>
</evidence>
<proteinExistence type="inferred from homology"/>
<evidence type="ECO:0000256" key="1">
    <source>
        <dbReference type="ARBA" id="ARBA00004370"/>
    </source>
</evidence>
<keyword evidence="4 6" id="KW-1133">Transmembrane helix</keyword>
<gene>
    <name evidence="7" type="ORF">OBA43_00790</name>
</gene>
<dbReference type="InterPro" id="IPR000612">
    <property type="entry name" value="PMP3"/>
</dbReference>
<dbReference type="Pfam" id="PF01679">
    <property type="entry name" value="Pmp3"/>
    <property type="match status" value="1"/>
</dbReference>
<accession>A0ABY8V760</accession>
<keyword evidence="5 6" id="KW-0472">Membrane</keyword>
<feature type="transmembrane region" description="Helical" evidence="6">
    <location>
        <begin position="27"/>
        <end position="47"/>
    </location>
</feature>
<evidence type="ECO:0000313" key="8">
    <source>
        <dbReference type="Proteomes" id="UP001223501"/>
    </source>
</evidence>
<keyword evidence="8" id="KW-1185">Reference proteome</keyword>
<comment type="subcellular location">
    <subcellularLocation>
        <location evidence="1">Membrane</location>
    </subcellularLocation>
</comment>
<keyword evidence="3 6" id="KW-0812">Transmembrane</keyword>
<evidence type="ECO:0000256" key="2">
    <source>
        <dbReference type="ARBA" id="ARBA00009530"/>
    </source>
</evidence>
<evidence type="ECO:0000256" key="3">
    <source>
        <dbReference type="ARBA" id="ARBA00022692"/>
    </source>
</evidence>
<dbReference type="Proteomes" id="UP001223501">
    <property type="component" value="Chromosome"/>
</dbReference>